<dbReference type="OrthoDB" id="2437251at2759"/>
<accession>A0A1E3QE91</accession>
<name>A0A1E3QE91_LIPST</name>
<reference evidence="1 2" key="1">
    <citation type="journal article" date="2016" name="Proc. Natl. Acad. Sci. U.S.A.">
        <title>Comparative genomics of biotechnologically important yeasts.</title>
        <authorList>
            <person name="Riley R."/>
            <person name="Haridas S."/>
            <person name="Wolfe K.H."/>
            <person name="Lopes M.R."/>
            <person name="Hittinger C.T."/>
            <person name="Goeker M."/>
            <person name="Salamov A.A."/>
            <person name="Wisecaver J.H."/>
            <person name="Long T.M."/>
            <person name="Calvey C.H."/>
            <person name="Aerts A.L."/>
            <person name="Barry K.W."/>
            <person name="Choi C."/>
            <person name="Clum A."/>
            <person name="Coughlan A.Y."/>
            <person name="Deshpande S."/>
            <person name="Douglass A.P."/>
            <person name="Hanson S.J."/>
            <person name="Klenk H.-P."/>
            <person name="LaButti K.M."/>
            <person name="Lapidus A."/>
            <person name="Lindquist E.A."/>
            <person name="Lipzen A.M."/>
            <person name="Meier-Kolthoff J.P."/>
            <person name="Ohm R.A."/>
            <person name="Otillar R.P."/>
            <person name="Pangilinan J.L."/>
            <person name="Peng Y."/>
            <person name="Rokas A."/>
            <person name="Rosa C.A."/>
            <person name="Scheuner C."/>
            <person name="Sibirny A.A."/>
            <person name="Slot J.C."/>
            <person name="Stielow J.B."/>
            <person name="Sun H."/>
            <person name="Kurtzman C.P."/>
            <person name="Blackwell M."/>
            <person name="Grigoriev I.V."/>
            <person name="Jeffries T.W."/>
        </authorList>
    </citation>
    <scope>NUCLEOTIDE SEQUENCE [LARGE SCALE GENOMIC DNA]</scope>
    <source>
        <strain evidence="1 2">NRRL Y-11557</strain>
    </source>
</reference>
<gene>
    <name evidence="1" type="ORF">LIPSTDRAFT_1427</name>
</gene>
<dbReference type="EMBL" id="KV454290">
    <property type="protein sequence ID" value="ODQ76025.1"/>
    <property type="molecule type" value="Genomic_DNA"/>
</dbReference>
<evidence type="ECO:0000313" key="1">
    <source>
        <dbReference type="EMBL" id="ODQ76025.1"/>
    </source>
</evidence>
<keyword evidence="2" id="KW-1185">Reference proteome</keyword>
<evidence type="ECO:0000313" key="2">
    <source>
        <dbReference type="Proteomes" id="UP000094385"/>
    </source>
</evidence>
<organism evidence="1 2">
    <name type="scientific">Lipomyces starkeyi NRRL Y-11557</name>
    <dbReference type="NCBI Taxonomy" id="675824"/>
    <lineage>
        <taxon>Eukaryota</taxon>
        <taxon>Fungi</taxon>
        <taxon>Dikarya</taxon>
        <taxon>Ascomycota</taxon>
        <taxon>Saccharomycotina</taxon>
        <taxon>Lipomycetes</taxon>
        <taxon>Lipomycetales</taxon>
        <taxon>Lipomycetaceae</taxon>
        <taxon>Lipomyces</taxon>
    </lineage>
</organism>
<sequence>MHESAIIIYEHNGHTESKVPCYGRDMQLYHGTKTSAATDLLEFDSVGGRSRFEKTVTRQQVYDVWLSNTKTQWERDTDDFRSAQLLIAEQDGYHLIEGLQEPGVSLAFTTPCFSNYEKYNRGKMTEVFIDSTFGTNKQGYELYCVLAEYDLVSLPLSYLFLDTRNVKEDGKRGIRLTGWLAALRDAGLNPNVVHTDKNFAEVTAASIVFKPNNPAYNHHLCLWHSLRAIDQKITGKVKDKGNDSTDFVGNSIRATALPEYLHFLSDESDWILSKGQNKRCSAEQAQTLRGMIKRHLLRHPLLPEVVDDKKAAPSTLRLRAMKKFMAAP</sequence>
<protein>
    <submittedName>
        <fullName evidence="1">Uncharacterized protein</fullName>
    </submittedName>
</protein>
<proteinExistence type="predicted"/>
<dbReference type="AlphaFoldDB" id="A0A1E3QE91"/>
<dbReference type="Proteomes" id="UP000094385">
    <property type="component" value="Unassembled WGS sequence"/>
</dbReference>
<dbReference type="STRING" id="675824.A0A1E3QE91"/>